<evidence type="ECO:0000256" key="9">
    <source>
        <dbReference type="ARBA" id="ARBA00023264"/>
    </source>
</evidence>
<dbReference type="SMART" id="SM01207">
    <property type="entry name" value="G3P_acyltransf"/>
    <property type="match status" value="1"/>
</dbReference>
<comment type="subcellular location">
    <subcellularLocation>
        <location evidence="10">Cell membrane</location>
        <topology evidence="10">Multi-pass membrane protein</topology>
    </subcellularLocation>
</comment>
<evidence type="ECO:0000256" key="1">
    <source>
        <dbReference type="ARBA" id="ARBA00022475"/>
    </source>
</evidence>
<evidence type="ECO:0000313" key="13">
    <source>
        <dbReference type="Proteomes" id="UP000231962"/>
    </source>
</evidence>
<comment type="subunit">
    <text evidence="10">Probably interacts with PlsX.</text>
</comment>
<dbReference type="EMBL" id="NPDY01000004">
    <property type="protein sequence ID" value="PJZ70351.1"/>
    <property type="molecule type" value="Genomic_DNA"/>
</dbReference>
<keyword evidence="8 10" id="KW-0594">Phospholipid biosynthesis</keyword>
<evidence type="ECO:0000256" key="7">
    <source>
        <dbReference type="ARBA" id="ARBA00023136"/>
    </source>
</evidence>
<evidence type="ECO:0000313" key="11">
    <source>
        <dbReference type="EMBL" id="PJZ70351.1"/>
    </source>
</evidence>
<comment type="similarity">
    <text evidence="10">Belongs to the PlsY family.</text>
</comment>
<keyword evidence="2 10" id="KW-0444">Lipid biosynthesis</keyword>
<comment type="pathway">
    <text evidence="10">Lipid metabolism; phospholipid metabolism.</text>
</comment>
<keyword evidence="3 10" id="KW-0808">Transferase</keyword>
<dbReference type="GO" id="GO:0005886">
    <property type="term" value="C:plasma membrane"/>
    <property type="evidence" value="ECO:0007669"/>
    <property type="project" value="UniProtKB-SubCell"/>
</dbReference>
<evidence type="ECO:0000256" key="10">
    <source>
        <dbReference type="HAMAP-Rule" id="MF_01043"/>
    </source>
</evidence>
<proteinExistence type="inferred from homology"/>
<evidence type="ECO:0000256" key="3">
    <source>
        <dbReference type="ARBA" id="ARBA00022679"/>
    </source>
</evidence>
<keyword evidence="5 10" id="KW-1133">Transmembrane helix</keyword>
<dbReference type="PANTHER" id="PTHR30309">
    <property type="entry name" value="INNER MEMBRANE PROTEIN YGIH"/>
    <property type="match status" value="1"/>
</dbReference>
<gene>
    <name evidence="10 12" type="primary">plsY</name>
    <name evidence="11" type="ORF">CH360_07105</name>
    <name evidence="12" type="ORF">CH373_11865</name>
</gene>
<feature type="transmembrane region" description="Helical" evidence="10">
    <location>
        <begin position="171"/>
        <end position="187"/>
    </location>
</feature>
<dbReference type="GO" id="GO:0043772">
    <property type="term" value="F:acyl-phosphate glycerol-3-phosphate acyltransferase activity"/>
    <property type="evidence" value="ECO:0007669"/>
    <property type="project" value="UniProtKB-UniRule"/>
</dbReference>
<comment type="catalytic activity">
    <reaction evidence="10">
        <text>an acyl phosphate + sn-glycerol 3-phosphate = a 1-acyl-sn-glycero-3-phosphate + phosphate</text>
        <dbReference type="Rhea" id="RHEA:34075"/>
        <dbReference type="ChEBI" id="CHEBI:43474"/>
        <dbReference type="ChEBI" id="CHEBI:57597"/>
        <dbReference type="ChEBI" id="CHEBI:57970"/>
        <dbReference type="ChEBI" id="CHEBI:59918"/>
        <dbReference type="EC" id="2.3.1.275"/>
    </reaction>
</comment>
<dbReference type="EC" id="2.3.1.275" evidence="10"/>
<dbReference type="EMBL" id="NPDZ01000007">
    <property type="protein sequence ID" value="PJZ72765.1"/>
    <property type="molecule type" value="Genomic_DNA"/>
</dbReference>
<name>A0A2M9ZL61_9LEPT</name>
<feature type="transmembrane region" description="Helical" evidence="10">
    <location>
        <begin position="6"/>
        <end position="25"/>
    </location>
</feature>
<keyword evidence="7 10" id="KW-0472">Membrane</keyword>
<evidence type="ECO:0000256" key="5">
    <source>
        <dbReference type="ARBA" id="ARBA00022989"/>
    </source>
</evidence>
<feature type="transmembrane region" description="Helical" evidence="10">
    <location>
        <begin position="83"/>
        <end position="104"/>
    </location>
</feature>
<organism evidence="12 14">
    <name type="scientific">Leptospira perolatii</name>
    <dbReference type="NCBI Taxonomy" id="2023191"/>
    <lineage>
        <taxon>Bacteria</taxon>
        <taxon>Pseudomonadati</taxon>
        <taxon>Spirochaetota</taxon>
        <taxon>Spirochaetia</taxon>
        <taxon>Leptospirales</taxon>
        <taxon>Leptospiraceae</taxon>
        <taxon>Leptospira</taxon>
    </lineage>
</organism>
<accession>A0A2M9ZL61</accession>
<reference evidence="13 14" key="1">
    <citation type="submission" date="2017-07" db="EMBL/GenBank/DDBJ databases">
        <title>Leptospira spp. isolated from tropical soils.</title>
        <authorList>
            <person name="Thibeaux R."/>
            <person name="Iraola G."/>
            <person name="Ferres I."/>
            <person name="Bierque E."/>
            <person name="Girault D."/>
            <person name="Soupe-Gilbert M.-E."/>
            <person name="Picardeau M."/>
            <person name="Goarant C."/>
        </authorList>
    </citation>
    <scope>NUCLEOTIDE SEQUENCE [LARGE SCALE GENOMIC DNA]</scope>
    <source>
        <strain evidence="12 14">FH1-B-B1</strain>
        <strain evidence="11 13">FH1-B-C1</strain>
    </source>
</reference>
<dbReference type="PANTHER" id="PTHR30309:SF0">
    <property type="entry name" value="GLYCEROL-3-PHOSPHATE ACYLTRANSFERASE-RELATED"/>
    <property type="match status" value="1"/>
</dbReference>
<dbReference type="GO" id="GO:0008654">
    <property type="term" value="P:phospholipid biosynthetic process"/>
    <property type="evidence" value="ECO:0007669"/>
    <property type="project" value="UniProtKB-UniRule"/>
</dbReference>
<dbReference type="UniPathway" id="UPA00085"/>
<sequence>MNGIWLAYWALSFFVGAIPFGYLLAKLFGGVDIRKKGSGNIGATNVTRLLGWKVGLPVLLLDIGKGAIAPLVGIYLLKTEFAFVPLVAGVLSVLGHMFSPFLLFKGGKGVATSFGVFLVLTPFPVLVSLFVFLVLKKGFGFVSLGSIGGAIVLPISYYLFSIYSIIEYEAITFYAICAVSCAILFLHRTNLVRLFKGRELLSNKEKYGDQNLDE</sequence>
<keyword evidence="6 10" id="KW-0443">Lipid metabolism</keyword>
<dbReference type="RefSeq" id="WP_100713313.1">
    <property type="nucleotide sequence ID" value="NZ_NPDY01000004.1"/>
</dbReference>
<keyword evidence="9 10" id="KW-1208">Phospholipid metabolism</keyword>
<keyword evidence="4 10" id="KW-0812">Transmembrane</keyword>
<dbReference type="AlphaFoldDB" id="A0A2M9ZL61"/>
<comment type="function">
    <text evidence="10">Catalyzes the transfer of an acyl group from acyl-phosphate (acyl-PO(4)) to glycerol-3-phosphate (G3P) to form lysophosphatidic acid (LPA). This enzyme utilizes acyl-phosphate as fatty acyl donor, but not acyl-CoA or acyl-ACP.</text>
</comment>
<dbReference type="NCBIfam" id="TIGR00023">
    <property type="entry name" value="glycerol-3-phosphate 1-O-acyltransferase PlsY"/>
    <property type="match status" value="1"/>
</dbReference>
<evidence type="ECO:0000256" key="4">
    <source>
        <dbReference type="ARBA" id="ARBA00022692"/>
    </source>
</evidence>
<protein>
    <recommendedName>
        <fullName evidence="10">Glycerol-3-phosphate acyltransferase</fullName>
    </recommendedName>
    <alternativeName>
        <fullName evidence="10">Acyl-PO4 G3P acyltransferase</fullName>
    </alternativeName>
    <alternativeName>
        <fullName evidence="10">Acyl-phosphate--glycerol-3-phosphate acyltransferase</fullName>
    </alternativeName>
    <alternativeName>
        <fullName evidence="10">G3P acyltransferase</fullName>
        <shortName evidence="10">GPAT</shortName>
        <ecNumber evidence="10">2.3.1.275</ecNumber>
    </alternativeName>
    <alternativeName>
        <fullName evidence="10">Lysophosphatidic acid synthase</fullName>
        <shortName evidence="10">LPA synthase</shortName>
    </alternativeName>
</protein>
<evidence type="ECO:0000256" key="2">
    <source>
        <dbReference type="ARBA" id="ARBA00022516"/>
    </source>
</evidence>
<evidence type="ECO:0000313" key="14">
    <source>
        <dbReference type="Proteomes" id="UP000231990"/>
    </source>
</evidence>
<keyword evidence="13" id="KW-1185">Reference proteome</keyword>
<feature type="transmembrane region" description="Helical" evidence="10">
    <location>
        <begin position="58"/>
        <end position="77"/>
    </location>
</feature>
<evidence type="ECO:0000256" key="8">
    <source>
        <dbReference type="ARBA" id="ARBA00023209"/>
    </source>
</evidence>
<dbReference type="Proteomes" id="UP000231990">
    <property type="component" value="Unassembled WGS sequence"/>
</dbReference>
<dbReference type="InterPro" id="IPR003811">
    <property type="entry name" value="G3P_acylTferase_PlsY"/>
</dbReference>
<dbReference type="HAMAP" id="MF_01043">
    <property type="entry name" value="PlsY"/>
    <property type="match status" value="1"/>
</dbReference>
<dbReference type="Proteomes" id="UP000231962">
    <property type="component" value="Unassembled WGS sequence"/>
</dbReference>
<feature type="transmembrane region" description="Helical" evidence="10">
    <location>
        <begin position="141"/>
        <end position="159"/>
    </location>
</feature>
<feature type="transmembrane region" description="Helical" evidence="10">
    <location>
        <begin position="116"/>
        <end position="135"/>
    </location>
</feature>
<dbReference type="OrthoDB" id="9777124at2"/>
<comment type="caution">
    <text evidence="12">The sequence shown here is derived from an EMBL/GenBank/DDBJ whole genome shotgun (WGS) entry which is preliminary data.</text>
</comment>
<keyword evidence="12" id="KW-0012">Acyltransferase</keyword>
<evidence type="ECO:0000313" key="12">
    <source>
        <dbReference type="EMBL" id="PJZ72765.1"/>
    </source>
</evidence>
<dbReference type="Pfam" id="PF02660">
    <property type="entry name" value="G3P_acyltransf"/>
    <property type="match status" value="1"/>
</dbReference>
<evidence type="ECO:0000256" key="6">
    <source>
        <dbReference type="ARBA" id="ARBA00023098"/>
    </source>
</evidence>
<keyword evidence="1 10" id="KW-1003">Cell membrane</keyword>